<sequence>MKIQAGHSVVLLTISRNRNGSPKESIKEENKEVLHKHQNSRTVTCQKNGLKQRAEKKKCMQRVTVNSNLIQINLLCKMQEKGDLGKLQAFLQSSGLASIALITRSWLGWPATSLDNGKPAILLSPTFINDIQRKHRLEDSEEAIFMMSIDGLASRV</sequence>
<dbReference type="AlphaFoldDB" id="A0AAN7JNU9"/>
<protein>
    <submittedName>
        <fullName evidence="1">Uncharacterized protein</fullName>
    </submittedName>
</protein>
<keyword evidence="2" id="KW-1185">Reference proteome</keyword>
<evidence type="ECO:0000313" key="2">
    <source>
        <dbReference type="Proteomes" id="UP001345219"/>
    </source>
</evidence>
<dbReference type="EMBL" id="JAXIOK010000017">
    <property type="protein sequence ID" value="KAK4750899.1"/>
    <property type="molecule type" value="Genomic_DNA"/>
</dbReference>
<evidence type="ECO:0000313" key="1">
    <source>
        <dbReference type="EMBL" id="KAK4750899.1"/>
    </source>
</evidence>
<dbReference type="Proteomes" id="UP001345219">
    <property type="component" value="Chromosome 4"/>
</dbReference>
<organism evidence="1 2">
    <name type="scientific">Trapa incisa</name>
    <dbReference type="NCBI Taxonomy" id="236973"/>
    <lineage>
        <taxon>Eukaryota</taxon>
        <taxon>Viridiplantae</taxon>
        <taxon>Streptophyta</taxon>
        <taxon>Embryophyta</taxon>
        <taxon>Tracheophyta</taxon>
        <taxon>Spermatophyta</taxon>
        <taxon>Magnoliopsida</taxon>
        <taxon>eudicotyledons</taxon>
        <taxon>Gunneridae</taxon>
        <taxon>Pentapetalae</taxon>
        <taxon>rosids</taxon>
        <taxon>malvids</taxon>
        <taxon>Myrtales</taxon>
        <taxon>Lythraceae</taxon>
        <taxon>Trapa</taxon>
    </lineage>
</organism>
<reference evidence="1 2" key="1">
    <citation type="journal article" date="2023" name="Hortic Res">
        <title>Pangenome of water caltrop reveals structural variations and asymmetric subgenome divergence after allopolyploidization.</title>
        <authorList>
            <person name="Zhang X."/>
            <person name="Chen Y."/>
            <person name="Wang L."/>
            <person name="Yuan Y."/>
            <person name="Fang M."/>
            <person name="Shi L."/>
            <person name="Lu R."/>
            <person name="Comes H.P."/>
            <person name="Ma Y."/>
            <person name="Chen Y."/>
            <person name="Huang G."/>
            <person name="Zhou Y."/>
            <person name="Zheng Z."/>
            <person name="Qiu Y."/>
        </authorList>
    </citation>
    <scope>NUCLEOTIDE SEQUENCE [LARGE SCALE GENOMIC DNA]</scope>
    <source>
        <tissue evidence="1">Roots</tissue>
    </source>
</reference>
<comment type="caution">
    <text evidence="1">The sequence shown here is derived from an EMBL/GenBank/DDBJ whole genome shotgun (WGS) entry which is preliminary data.</text>
</comment>
<name>A0AAN7JNU9_9MYRT</name>
<proteinExistence type="predicted"/>
<gene>
    <name evidence="1" type="ORF">SAY87_004381</name>
</gene>
<accession>A0AAN7JNU9</accession>